<reference evidence="1 2" key="1">
    <citation type="submission" date="2015-06" db="EMBL/GenBank/DDBJ databases">
        <title>Expansion of signal transduction pathways in fungi by whole-genome duplication.</title>
        <authorList>
            <consortium name="DOE Joint Genome Institute"/>
            <person name="Corrochano L.M."/>
            <person name="Kuo A."/>
            <person name="Marcet-Houben M."/>
            <person name="Polaino S."/>
            <person name="Salamov A."/>
            <person name="Villalobos J.M."/>
            <person name="Alvarez M.I."/>
            <person name="Avalos J."/>
            <person name="Benito E.P."/>
            <person name="Benoit I."/>
            <person name="Burger G."/>
            <person name="Camino L.P."/>
            <person name="Canovas D."/>
            <person name="Cerda-Olmedo E."/>
            <person name="Cheng J.-F."/>
            <person name="Dominguez A."/>
            <person name="Elias M."/>
            <person name="Eslava A.P."/>
            <person name="Glaser F."/>
            <person name="Grimwood J."/>
            <person name="Gutierrez G."/>
            <person name="Heitman J."/>
            <person name="Henrissat B."/>
            <person name="Iturriaga E.A."/>
            <person name="Lang B.F."/>
            <person name="Lavin J.L."/>
            <person name="Lee S."/>
            <person name="Li W."/>
            <person name="Lindquist E."/>
            <person name="Lopez-Garcia S."/>
            <person name="Luque E.M."/>
            <person name="Marcos A.T."/>
            <person name="Martin J."/>
            <person name="Mccluskey K."/>
            <person name="Medina H.R."/>
            <person name="Miralles-Duran A."/>
            <person name="Miyazaki A."/>
            <person name="Munoz-Torres E."/>
            <person name="Oguiza J.A."/>
            <person name="Ohm R."/>
            <person name="Olmedo M."/>
            <person name="Orejas M."/>
            <person name="Ortiz-Castellanos L."/>
            <person name="Pisabarro A.G."/>
            <person name="Rodriguez-Romero J."/>
            <person name="Ruiz-Herrera J."/>
            <person name="Ruiz-Vazquez R."/>
            <person name="Sanz C."/>
            <person name="Schackwitz W."/>
            <person name="Schmutz J."/>
            <person name="Shahriari M."/>
            <person name="Shelest E."/>
            <person name="Silva-Franco F."/>
            <person name="Soanes D."/>
            <person name="Syed K."/>
            <person name="Tagua V.G."/>
            <person name="Talbot N.J."/>
            <person name="Thon M."/>
            <person name="De Vries R.P."/>
            <person name="Wiebenga A."/>
            <person name="Yadav J.S."/>
            <person name="Braun E.L."/>
            <person name="Baker S."/>
            <person name="Garre V."/>
            <person name="Horwitz B."/>
            <person name="Torres-Martinez S."/>
            <person name="Idnurm A."/>
            <person name="Herrera-Estrella A."/>
            <person name="Gabaldon T."/>
            <person name="Grigoriev I.V."/>
        </authorList>
    </citation>
    <scope>NUCLEOTIDE SEQUENCE [LARGE SCALE GENOMIC DNA]</scope>
    <source>
        <strain evidence="1 2">CBS 277.49</strain>
    </source>
</reference>
<gene>
    <name evidence="1" type="ORF">MUCCIDRAFT_156577</name>
</gene>
<accession>A0A168KNM9</accession>
<sequence>MIPKKLGKGIRKLVVDESNCLVQFWPSKTASSTRKHGESASKFRCILPISEQ</sequence>
<organism evidence="1 2">
    <name type="scientific">Mucor lusitanicus CBS 277.49</name>
    <dbReference type="NCBI Taxonomy" id="747725"/>
    <lineage>
        <taxon>Eukaryota</taxon>
        <taxon>Fungi</taxon>
        <taxon>Fungi incertae sedis</taxon>
        <taxon>Mucoromycota</taxon>
        <taxon>Mucoromycotina</taxon>
        <taxon>Mucoromycetes</taxon>
        <taxon>Mucorales</taxon>
        <taxon>Mucorineae</taxon>
        <taxon>Mucoraceae</taxon>
        <taxon>Mucor</taxon>
    </lineage>
</organism>
<dbReference type="VEuPathDB" id="FungiDB:MUCCIDRAFT_156577"/>
<name>A0A168KNM9_MUCCL</name>
<protein>
    <submittedName>
        <fullName evidence="1">Uncharacterized protein</fullName>
    </submittedName>
</protein>
<dbReference type="EMBL" id="AMYB01000005">
    <property type="protein sequence ID" value="OAD02591.1"/>
    <property type="molecule type" value="Genomic_DNA"/>
</dbReference>
<comment type="caution">
    <text evidence="1">The sequence shown here is derived from an EMBL/GenBank/DDBJ whole genome shotgun (WGS) entry which is preliminary data.</text>
</comment>
<dbReference type="Proteomes" id="UP000077051">
    <property type="component" value="Unassembled WGS sequence"/>
</dbReference>
<evidence type="ECO:0000313" key="2">
    <source>
        <dbReference type="Proteomes" id="UP000077051"/>
    </source>
</evidence>
<proteinExistence type="predicted"/>
<keyword evidence="2" id="KW-1185">Reference proteome</keyword>
<evidence type="ECO:0000313" key="1">
    <source>
        <dbReference type="EMBL" id="OAD02591.1"/>
    </source>
</evidence>
<dbReference type="AlphaFoldDB" id="A0A168KNM9"/>